<organism evidence="5 6">
    <name type="scientific">Candidatus Aeolococcus gillhamiae</name>
    <dbReference type="NCBI Taxonomy" id="3127015"/>
    <lineage>
        <taxon>Bacteria</taxon>
        <taxon>Bacillati</taxon>
        <taxon>Candidatus Dormiibacterota</taxon>
        <taxon>Candidatus Dormibacteria</taxon>
        <taxon>Candidatus Aeolococcales</taxon>
        <taxon>Candidatus Aeolococcaceae</taxon>
        <taxon>Candidatus Aeolococcus</taxon>
    </lineage>
</organism>
<dbReference type="SUPFAM" id="SSF46785">
    <property type="entry name" value="Winged helix' DNA-binding domain"/>
    <property type="match status" value="1"/>
</dbReference>
<dbReference type="Pfam" id="PF07729">
    <property type="entry name" value="FCD"/>
    <property type="match status" value="1"/>
</dbReference>
<comment type="caution">
    <text evidence="5">The sequence shown here is derived from an EMBL/GenBank/DDBJ whole genome shotgun (WGS) entry which is preliminary data.</text>
</comment>
<dbReference type="SUPFAM" id="SSF48008">
    <property type="entry name" value="GntR ligand-binding domain-like"/>
    <property type="match status" value="1"/>
</dbReference>
<dbReference type="Pfam" id="PF22673">
    <property type="entry name" value="MCP-like_PDC_1"/>
    <property type="match status" value="1"/>
</dbReference>
<dbReference type="AlphaFoldDB" id="A0A934N911"/>
<dbReference type="Proteomes" id="UP000606991">
    <property type="component" value="Unassembled WGS sequence"/>
</dbReference>
<dbReference type="PANTHER" id="PTHR43537">
    <property type="entry name" value="TRANSCRIPTIONAL REGULATOR, GNTR FAMILY"/>
    <property type="match status" value="1"/>
</dbReference>
<dbReference type="Pfam" id="PF00392">
    <property type="entry name" value="GntR"/>
    <property type="match status" value="1"/>
</dbReference>
<gene>
    <name evidence="5" type="ORF">JF886_02720</name>
</gene>
<dbReference type="GO" id="GO:0003700">
    <property type="term" value="F:DNA-binding transcription factor activity"/>
    <property type="evidence" value="ECO:0007669"/>
    <property type="project" value="InterPro"/>
</dbReference>
<dbReference type="InterPro" id="IPR036388">
    <property type="entry name" value="WH-like_DNA-bd_sf"/>
</dbReference>
<dbReference type="SMART" id="SM00895">
    <property type="entry name" value="FCD"/>
    <property type="match status" value="1"/>
</dbReference>
<dbReference type="GO" id="GO:0003677">
    <property type="term" value="F:DNA binding"/>
    <property type="evidence" value="ECO:0007669"/>
    <property type="project" value="UniProtKB-KW"/>
</dbReference>
<dbReference type="EMBL" id="JAEKNS010000037">
    <property type="protein sequence ID" value="MBJ7593767.1"/>
    <property type="molecule type" value="Genomic_DNA"/>
</dbReference>
<keyword evidence="2" id="KW-0238">DNA-binding</keyword>
<evidence type="ECO:0000256" key="2">
    <source>
        <dbReference type="ARBA" id="ARBA00023125"/>
    </source>
</evidence>
<dbReference type="Gene3D" id="1.10.10.10">
    <property type="entry name" value="Winged helix-like DNA-binding domain superfamily/Winged helix DNA-binding domain"/>
    <property type="match status" value="1"/>
</dbReference>
<accession>A0A934N911</accession>
<proteinExistence type="predicted"/>
<sequence length="507" mass="55561">MPSRLHTSARCDAFAPLGGGSRAQAVERRLQAAIELGLVAAGEPLPAEPLLAAQFNVSTATIREALAGLRRLGLVETHRGRTGGTFVRTLAESPQKHLQGRLRDMAVDELRDLRDHHGAVAGRSAALAASRASAEDVTRMTDHVESLRHATTAMEGQLADIRLHVEIAASSHSIRLTREEMALQRLLAPLIWSSGGRSAPPRLALHDHGAILAAIGARDADAALSLASRHAEGQIERLIERHMELAVRARRPRRAQKVTERTGRDTTLAAQALLDSLSAATAQIFDFLSTIRDALLSQGARRHREHSYRRSELARLRPLLLAGLERHRDLVCGAGVVCAPGMLADSRRWLEWWYTAADSRRFLEVSFDPDNPDYYDYEAAEWYTRPRDSGLPSIAGPFVDHSGTDQHILTLTMPISEGDRFLGVVGADMGIDQFERVSLPHLSLIDGDVVVVNRMRRVVVSNVSRVLPATLLEPTAMGDHGEFRGSERTVCQNDWFAVVDVSGRSSV</sequence>
<dbReference type="InterPro" id="IPR011711">
    <property type="entry name" value="GntR_C"/>
</dbReference>
<dbReference type="CDD" id="cd07377">
    <property type="entry name" value="WHTH_GntR"/>
    <property type="match status" value="1"/>
</dbReference>
<dbReference type="InterPro" id="IPR008920">
    <property type="entry name" value="TF_FadR/GntR_C"/>
</dbReference>
<dbReference type="PANTHER" id="PTHR43537:SF5">
    <property type="entry name" value="UXU OPERON TRANSCRIPTIONAL REGULATOR"/>
    <property type="match status" value="1"/>
</dbReference>
<dbReference type="InterPro" id="IPR036390">
    <property type="entry name" value="WH_DNA-bd_sf"/>
</dbReference>
<protein>
    <submittedName>
        <fullName evidence="5">GntR family transcriptional regulator</fullName>
    </submittedName>
</protein>
<dbReference type="InterPro" id="IPR000524">
    <property type="entry name" value="Tscrpt_reg_HTH_GntR"/>
</dbReference>
<name>A0A934N911_9BACT</name>
<evidence type="ECO:0000256" key="3">
    <source>
        <dbReference type="ARBA" id="ARBA00023163"/>
    </source>
</evidence>
<evidence type="ECO:0000313" key="5">
    <source>
        <dbReference type="EMBL" id="MBJ7593767.1"/>
    </source>
</evidence>
<dbReference type="CDD" id="cd12913">
    <property type="entry name" value="PDC1_MCP_like"/>
    <property type="match status" value="1"/>
</dbReference>
<reference evidence="5 6" key="1">
    <citation type="submission" date="2020-10" db="EMBL/GenBank/DDBJ databases">
        <title>Ca. Dormibacterota MAGs.</title>
        <authorList>
            <person name="Montgomery K."/>
        </authorList>
    </citation>
    <scope>NUCLEOTIDE SEQUENCE [LARGE SCALE GENOMIC DNA]</scope>
    <source>
        <strain evidence="5">SC8812_S17_18</strain>
    </source>
</reference>
<dbReference type="SMART" id="SM00345">
    <property type="entry name" value="HTH_GNTR"/>
    <property type="match status" value="1"/>
</dbReference>
<keyword evidence="3" id="KW-0804">Transcription</keyword>
<evidence type="ECO:0000259" key="4">
    <source>
        <dbReference type="PROSITE" id="PS50949"/>
    </source>
</evidence>
<keyword evidence="1" id="KW-0805">Transcription regulation</keyword>
<evidence type="ECO:0000313" key="6">
    <source>
        <dbReference type="Proteomes" id="UP000606991"/>
    </source>
</evidence>
<dbReference type="Gene3D" id="3.30.450.20">
    <property type="entry name" value="PAS domain"/>
    <property type="match status" value="1"/>
</dbReference>
<dbReference type="RefSeq" id="WP_350340564.1">
    <property type="nucleotide sequence ID" value="NZ_JAEKNS010000037.1"/>
</dbReference>
<evidence type="ECO:0000256" key="1">
    <source>
        <dbReference type="ARBA" id="ARBA00023015"/>
    </source>
</evidence>
<dbReference type="Gene3D" id="1.20.120.530">
    <property type="entry name" value="GntR ligand-binding domain-like"/>
    <property type="match status" value="1"/>
</dbReference>
<dbReference type="PROSITE" id="PS50949">
    <property type="entry name" value="HTH_GNTR"/>
    <property type="match status" value="1"/>
</dbReference>
<feature type="domain" description="HTH gntR-type" evidence="4">
    <location>
        <begin position="20"/>
        <end position="90"/>
    </location>
</feature>